<keyword evidence="2" id="KW-0328">Glycosyltransferase</keyword>
<organism evidence="2 3">
    <name type="scientific">Pandoraea terrae</name>
    <dbReference type="NCBI Taxonomy" id="1537710"/>
    <lineage>
        <taxon>Bacteria</taxon>
        <taxon>Pseudomonadati</taxon>
        <taxon>Pseudomonadota</taxon>
        <taxon>Betaproteobacteria</taxon>
        <taxon>Burkholderiales</taxon>
        <taxon>Burkholderiaceae</taxon>
        <taxon>Pandoraea</taxon>
    </lineage>
</organism>
<feature type="compositionally biased region" description="Low complexity" evidence="1">
    <location>
        <begin position="58"/>
        <end position="69"/>
    </location>
</feature>
<dbReference type="OrthoDB" id="9813383at2"/>
<evidence type="ECO:0000256" key="1">
    <source>
        <dbReference type="SAM" id="MobiDB-lite"/>
    </source>
</evidence>
<dbReference type="RefSeq" id="WP_150695943.1">
    <property type="nucleotide sequence ID" value="NZ_CABPRZ010000003.1"/>
</dbReference>
<dbReference type="PANTHER" id="PTHR43235:SF1">
    <property type="entry name" value="GLUTAMINE AMIDOTRANSFERASE PB2B2.05-RELATED"/>
    <property type="match status" value="1"/>
</dbReference>
<evidence type="ECO:0000313" key="2">
    <source>
        <dbReference type="EMBL" id="VVD79783.1"/>
    </source>
</evidence>
<dbReference type="Proteomes" id="UP000414233">
    <property type="component" value="Unassembled WGS sequence"/>
</dbReference>
<feature type="region of interest" description="Disordered" evidence="1">
    <location>
        <begin position="1"/>
        <end position="137"/>
    </location>
</feature>
<accession>A0A5E4SYE9</accession>
<dbReference type="PROSITE" id="PS51273">
    <property type="entry name" value="GATASE_TYPE_1"/>
    <property type="match status" value="1"/>
</dbReference>
<reference evidence="2 3" key="1">
    <citation type="submission" date="2019-08" db="EMBL/GenBank/DDBJ databases">
        <authorList>
            <person name="Peeters C."/>
        </authorList>
    </citation>
    <scope>NUCLEOTIDE SEQUENCE [LARGE SCALE GENOMIC DNA]</scope>
    <source>
        <strain evidence="2 3">LMG 30175</strain>
    </source>
</reference>
<dbReference type="InterPro" id="IPR011697">
    <property type="entry name" value="Peptidase_C26"/>
</dbReference>
<dbReference type="SUPFAM" id="SSF52317">
    <property type="entry name" value="Class I glutamine amidotransferase-like"/>
    <property type="match status" value="1"/>
</dbReference>
<dbReference type="Gene3D" id="3.40.50.880">
    <property type="match status" value="1"/>
</dbReference>
<dbReference type="InterPro" id="IPR044668">
    <property type="entry name" value="PuuD-like"/>
</dbReference>
<keyword evidence="3" id="KW-1185">Reference proteome</keyword>
<dbReference type="AlphaFoldDB" id="A0A5E4SYE9"/>
<evidence type="ECO:0000313" key="3">
    <source>
        <dbReference type="Proteomes" id="UP000414233"/>
    </source>
</evidence>
<dbReference type="GO" id="GO:0033969">
    <property type="term" value="F:gamma-glutamyl-gamma-aminobutyrate hydrolase activity"/>
    <property type="evidence" value="ECO:0007669"/>
    <property type="project" value="TreeGrafter"/>
</dbReference>
<feature type="compositionally biased region" description="Gly residues" evidence="1">
    <location>
        <begin position="82"/>
        <end position="108"/>
    </location>
</feature>
<dbReference type="EMBL" id="CABPRZ010000003">
    <property type="protein sequence ID" value="VVD79783.1"/>
    <property type="molecule type" value="Genomic_DNA"/>
</dbReference>
<feature type="compositionally biased region" description="Basic and acidic residues" evidence="1">
    <location>
        <begin position="1"/>
        <end position="11"/>
    </location>
</feature>
<keyword evidence="2" id="KW-0315">Glutamine amidotransferase</keyword>
<dbReference type="PANTHER" id="PTHR43235">
    <property type="entry name" value="GLUTAMINE AMIDOTRANSFERASE PB2B2.05-RELATED"/>
    <property type="match status" value="1"/>
</dbReference>
<dbReference type="GO" id="GO:0016757">
    <property type="term" value="F:glycosyltransferase activity"/>
    <property type="evidence" value="ECO:0007669"/>
    <property type="project" value="UniProtKB-KW"/>
</dbReference>
<dbReference type="CDD" id="cd01745">
    <property type="entry name" value="GATase1_2"/>
    <property type="match status" value="1"/>
</dbReference>
<keyword evidence="2" id="KW-0808">Transferase</keyword>
<sequence length="424" mass="45470">MTEPQDPKSPEKPVNPEAEPAPPSQPAQSNPDTLTRPLPPEVTGPTAKPGEVPSAEPASATGTAAQSASEPKSEATGEPAGVAGGPGSAGGAGGAGGSGRGGAGGGGEPPHEPTFQVPPPGGRPGGPGAMGSPSYLSAGDSPWSVLRRIMSARFRAWYDRAGQRITQRTLKIGISARIFHPEPGSKGLRSKTLQYLEESIAHWVMSRDVLVFMIPTVDTQGLLHPSHIRLHDYAKHLDGLVLQGGADVSPHTYSEAATRHEWQGDRMRDMYELELLHEFIEAGKPILGVCRGCQLINVAFGGTLHQDIATDLPEAIAHVTDTYEHNRHTLRFPEGSSLSQMLQMHETPIVNSIHHQSVKTLGRDLTVEAVCEEDGVVEAIRYRKAPFVMGLQWHPEFHRAGGPEFLDCTPVLDTFLRAARETRF</sequence>
<dbReference type="EC" id="2.4.2.-" evidence="2"/>
<protein>
    <submittedName>
        <fullName evidence="2">Glutamine amidotransferase</fullName>
        <ecNumber evidence="2">2.4.2.-</ecNumber>
    </submittedName>
</protein>
<dbReference type="Pfam" id="PF07722">
    <property type="entry name" value="Peptidase_C26"/>
    <property type="match status" value="1"/>
</dbReference>
<gene>
    <name evidence="2" type="ORF">PTE30175_01000</name>
</gene>
<dbReference type="GO" id="GO:0006598">
    <property type="term" value="P:polyamine catabolic process"/>
    <property type="evidence" value="ECO:0007669"/>
    <property type="project" value="TreeGrafter"/>
</dbReference>
<dbReference type="GO" id="GO:0005829">
    <property type="term" value="C:cytosol"/>
    <property type="evidence" value="ECO:0007669"/>
    <property type="project" value="TreeGrafter"/>
</dbReference>
<dbReference type="InterPro" id="IPR029062">
    <property type="entry name" value="Class_I_gatase-like"/>
</dbReference>
<proteinExistence type="predicted"/>
<name>A0A5E4SYE9_9BURK</name>